<dbReference type="GO" id="GO:0046983">
    <property type="term" value="F:protein dimerization activity"/>
    <property type="evidence" value="ECO:0007669"/>
    <property type="project" value="InterPro"/>
</dbReference>
<feature type="compositionally biased region" description="Low complexity" evidence="7">
    <location>
        <begin position="69"/>
        <end position="82"/>
    </location>
</feature>
<comment type="subcellular location">
    <subcellularLocation>
        <location evidence="5">Nucleus</location>
    </subcellularLocation>
</comment>
<dbReference type="InterPro" id="IPR036388">
    <property type="entry name" value="WH-like_DNA-bd_sf"/>
</dbReference>
<dbReference type="SMART" id="SM01372">
    <property type="entry name" value="E2F_TDP"/>
    <property type="match status" value="1"/>
</dbReference>
<dbReference type="eggNOG" id="KOG2577">
    <property type="taxonomic scope" value="Eukaryota"/>
</dbReference>
<dbReference type="FunFam" id="1.10.10.10:FF:000008">
    <property type="entry name" value="E2F transcription factor 1"/>
    <property type="match status" value="1"/>
</dbReference>
<dbReference type="InterPro" id="IPR032198">
    <property type="entry name" value="E2F_CC-MB"/>
</dbReference>
<feature type="region of interest" description="Disordered" evidence="7">
    <location>
        <begin position="107"/>
        <end position="269"/>
    </location>
</feature>
<dbReference type="OMA" id="SYWEPNS"/>
<dbReference type="STRING" id="5786.F0ZR40"/>
<dbReference type="InterPro" id="IPR015633">
    <property type="entry name" value="E2F"/>
</dbReference>
<evidence type="ECO:0000259" key="8">
    <source>
        <dbReference type="SMART" id="SM01372"/>
    </source>
</evidence>
<dbReference type="Pfam" id="PF16421">
    <property type="entry name" value="E2F_CC-MB"/>
    <property type="match status" value="1"/>
</dbReference>
<dbReference type="GO" id="GO:0090575">
    <property type="term" value="C:RNA polymerase II transcription regulator complex"/>
    <property type="evidence" value="ECO:0000318"/>
    <property type="project" value="GO_Central"/>
</dbReference>
<dbReference type="PANTHER" id="PTHR12081">
    <property type="entry name" value="TRANSCRIPTION FACTOR E2F"/>
    <property type="match status" value="1"/>
</dbReference>
<evidence type="ECO:0000313" key="9">
    <source>
        <dbReference type="EMBL" id="EGC33569.1"/>
    </source>
</evidence>
<dbReference type="Gene3D" id="6.10.250.540">
    <property type="match status" value="1"/>
</dbReference>
<evidence type="ECO:0000256" key="2">
    <source>
        <dbReference type="ARBA" id="ARBA00023015"/>
    </source>
</evidence>
<keyword evidence="4 5" id="KW-0804">Transcription</keyword>
<dbReference type="PANTHER" id="PTHR12081:SF18">
    <property type="entry name" value="TRANSCRIPTION FACTOR E2F2-RELATED"/>
    <property type="match status" value="1"/>
</dbReference>
<sequence>MNISETTTIASPIKETLNHQPLTPDRKSSEKEMQNQLPTRSRTRNGNVTTNIDTMIASANAPKSRTKKNNTNNNGIATDNDNNINISLADEAASTNTNGNEYGINFSMGSDITSKPNNNDNNNNNNNNKSQESPSHSFLSSSSSVSPPQTQSQSQSQSQSSTPIQSQSQSQSQEIYETQSQPLTTTTTTTTSTSNKKRRSASTSSINTDNNSKSTTSSKSSKRPPKGKKDKKKDTEEEDDDDEMGSTRSSGSTKSKRSRLSGSEEKTSNRFDNSLVQLTKKFLDLIEKSPNGVLDLKVASEKLEISKRRIYDVTCVLEGVGLIEKCSKNQVLWKGVDVNTTPSTQPIDPKCTDNYKKELKRLIEKESNLDNLIKKANKNIHNILYEPKSSKYMFVTHDDLRGIEKFKGETVIAVRAPSGTRFQIPDPDEGMEPGTRRYQILLDNETGTPIDVFLLNQTPVQSDTPPQQSTPQHLQLQQLQQTTAQQDQLNSSDSKSFSDEYSYATNAISNALVSINNQHIQQQQQPTQHTFNNIDQNHLNVSNILSPNKQVAQGTFLSTQNASYWEPNSILPSYSPFEIVNGNNNNNNNQHNDNRNPNMLYVDQSSEFNYFDSMIESEGISELYTDDSFLTQSFDDFGNQSIDH</sequence>
<feature type="region of interest" description="Disordered" evidence="7">
    <location>
        <begin position="1"/>
        <end position="82"/>
    </location>
</feature>
<dbReference type="CDD" id="cd14660">
    <property type="entry name" value="E2F_DD"/>
    <property type="match status" value="1"/>
</dbReference>
<dbReference type="Gene3D" id="1.10.10.10">
    <property type="entry name" value="Winged helix-like DNA-binding domain superfamily/Winged helix DNA-binding domain"/>
    <property type="match status" value="1"/>
</dbReference>
<proteinExistence type="inferred from homology"/>
<keyword evidence="5" id="KW-0539">Nucleus</keyword>
<dbReference type="Pfam" id="PF02319">
    <property type="entry name" value="WHD_E2F_TDP"/>
    <property type="match status" value="1"/>
</dbReference>
<organism evidence="9 10">
    <name type="scientific">Dictyostelium purpureum</name>
    <name type="common">Slime mold</name>
    <dbReference type="NCBI Taxonomy" id="5786"/>
    <lineage>
        <taxon>Eukaryota</taxon>
        <taxon>Amoebozoa</taxon>
        <taxon>Evosea</taxon>
        <taxon>Eumycetozoa</taxon>
        <taxon>Dictyostelia</taxon>
        <taxon>Dictyosteliales</taxon>
        <taxon>Dictyosteliaceae</taxon>
        <taxon>Dictyostelium</taxon>
    </lineage>
</organism>
<dbReference type="InterPro" id="IPR037241">
    <property type="entry name" value="E2F-DP_heterodim"/>
</dbReference>
<name>F0ZR40_DICPU</name>
<keyword evidence="2 5" id="KW-0805">Transcription regulation</keyword>
<dbReference type="GeneID" id="10504262"/>
<dbReference type="EMBL" id="GL871135">
    <property type="protein sequence ID" value="EGC33569.1"/>
    <property type="molecule type" value="Genomic_DNA"/>
</dbReference>
<evidence type="ECO:0000256" key="6">
    <source>
        <dbReference type="SAM" id="Coils"/>
    </source>
</evidence>
<keyword evidence="6" id="KW-0175">Coiled coil</keyword>
<feature type="compositionally biased region" description="Low complexity" evidence="7">
    <location>
        <begin position="201"/>
        <end position="219"/>
    </location>
</feature>
<evidence type="ECO:0000256" key="7">
    <source>
        <dbReference type="SAM" id="MobiDB-lite"/>
    </source>
</evidence>
<dbReference type="GO" id="GO:0000981">
    <property type="term" value="F:DNA-binding transcription factor activity, RNA polymerase II-specific"/>
    <property type="evidence" value="ECO:0000318"/>
    <property type="project" value="GO_Central"/>
</dbReference>
<evidence type="ECO:0000256" key="4">
    <source>
        <dbReference type="ARBA" id="ARBA00023163"/>
    </source>
</evidence>
<feature type="compositionally biased region" description="Polar residues" evidence="7">
    <location>
        <begin position="107"/>
        <end position="116"/>
    </location>
</feature>
<dbReference type="InParanoid" id="F0ZR40"/>
<gene>
    <name evidence="9" type="ORF">DICPUDRAFT_98517</name>
</gene>
<dbReference type="GO" id="GO:0006357">
    <property type="term" value="P:regulation of transcription by RNA polymerase II"/>
    <property type="evidence" value="ECO:0000318"/>
    <property type="project" value="GO_Central"/>
</dbReference>
<feature type="compositionally biased region" description="Basic residues" evidence="7">
    <location>
        <begin position="220"/>
        <end position="231"/>
    </location>
</feature>
<evidence type="ECO:0000313" key="10">
    <source>
        <dbReference type="Proteomes" id="UP000001064"/>
    </source>
</evidence>
<evidence type="ECO:0000256" key="3">
    <source>
        <dbReference type="ARBA" id="ARBA00023125"/>
    </source>
</evidence>
<feature type="compositionally biased region" description="Polar residues" evidence="7">
    <location>
        <begin position="1"/>
        <end position="10"/>
    </location>
</feature>
<comment type="similarity">
    <text evidence="1 5">Belongs to the E2F/DP family.</text>
</comment>
<keyword evidence="3 5" id="KW-0238">DNA-binding</keyword>
<dbReference type="InterPro" id="IPR003316">
    <property type="entry name" value="E2F_WHTH_DNA-bd_dom"/>
</dbReference>
<dbReference type="InterPro" id="IPR036390">
    <property type="entry name" value="WH_DNA-bd_sf"/>
</dbReference>
<protein>
    <recommendedName>
        <fullName evidence="8">E2F/DP family winged-helix DNA-binding domain-containing protein</fullName>
    </recommendedName>
</protein>
<dbReference type="SUPFAM" id="SSF46785">
    <property type="entry name" value="Winged helix' DNA-binding domain"/>
    <property type="match status" value="1"/>
</dbReference>
<dbReference type="SUPFAM" id="SSF144074">
    <property type="entry name" value="E2F-DP heterodimerization region"/>
    <property type="match status" value="1"/>
</dbReference>
<dbReference type="OrthoDB" id="1743261at2759"/>
<accession>F0ZR40</accession>
<dbReference type="Proteomes" id="UP000001064">
    <property type="component" value="Unassembled WGS sequence"/>
</dbReference>
<feature type="compositionally biased region" description="Polar residues" evidence="7">
    <location>
        <begin position="34"/>
        <end position="53"/>
    </location>
</feature>
<feature type="compositionally biased region" description="Low complexity" evidence="7">
    <location>
        <begin position="117"/>
        <end position="194"/>
    </location>
</feature>
<reference evidence="10" key="1">
    <citation type="journal article" date="2011" name="Genome Biol.">
        <title>Comparative genomics of the social amoebae Dictyostelium discoideum and Dictyostelium purpureum.</title>
        <authorList>
            <consortium name="US DOE Joint Genome Institute (JGI-PGF)"/>
            <person name="Sucgang R."/>
            <person name="Kuo A."/>
            <person name="Tian X."/>
            <person name="Salerno W."/>
            <person name="Parikh A."/>
            <person name="Feasley C.L."/>
            <person name="Dalin E."/>
            <person name="Tu H."/>
            <person name="Huang E."/>
            <person name="Barry K."/>
            <person name="Lindquist E."/>
            <person name="Shapiro H."/>
            <person name="Bruce D."/>
            <person name="Schmutz J."/>
            <person name="Salamov A."/>
            <person name="Fey P."/>
            <person name="Gaudet P."/>
            <person name="Anjard C."/>
            <person name="Babu M.M."/>
            <person name="Basu S."/>
            <person name="Bushmanova Y."/>
            <person name="van der Wel H."/>
            <person name="Katoh-Kurasawa M."/>
            <person name="Dinh C."/>
            <person name="Coutinho P.M."/>
            <person name="Saito T."/>
            <person name="Elias M."/>
            <person name="Schaap P."/>
            <person name="Kay R.R."/>
            <person name="Henrissat B."/>
            <person name="Eichinger L."/>
            <person name="Rivero F."/>
            <person name="Putnam N.H."/>
            <person name="West C.M."/>
            <person name="Loomis W.F."/>
            <person name="Chisholm R.L."/>
            <person name="Shaulsky G."/>
            <person name="Strassmann J.E."/>
            <person name="Queller D.C."/>
            <person name="Kuspa A."/>
            <person name="Grigoriev I.V."/>
        </authorList>
    </citation>
    <scope>NUCLEOTIDE SEQUENCE [LARGE SCALE GENOMIC DNA]</scope>
    <source>
        <strain evidence="10">QSDP1</strain>
    </source>
</reference>
<dbReference type="GO" id="GO:0000978">
    <property type="term" value="F:RNA polymerase II cis-regulatory region sequence-specific DNA binding"/>
    <property type="evidence" value="ECO:0000318"/>
    <property type="project" value="GO_Central"/>
</dbReference>
<feature type="domain" description="E2F/DP family winged-helix DNA-binding" evidence="8">
    <location>
        <begin position="270"/>
        <end position="335"/>
    </location>
</feature>
<feature type="coiled-coil region" evidence="6">
    <location>
        <begin position="352"/>
        <end position="379"/>
    </location>
</feature>
<evidence type="ECO:0000256" key="1">
    <source>
        <dbReference type="ARBA" id="ARBA00010940"/>
    </source>
</evidence>
<feature type="region of interest" description="Disordered" evidence="7">
    <location>
        <begin position="459"/>
        <end position="498"/>
    </location>
</feature>
<feature type="compositionally biased region" description="Basic and acidic residues" evidence="7">
    <location>
        <begin position="24"/>
        <end position="33"/>
    </location>
</feature>
<dbReference type="VEuPathDB" id="AmoebaDB:DICPUDRAFT_98517"/>
<keyword evidence="10" id="KW-1185">Reference proteome</keyword>
<evidence type="ECO:0000256" key="5">
    <source>
        <dbReference type="RuleBase" id="RU003796"/>
    </source>
</evidence>
<dbReference type="AlphaFoldDB" id="F0ZR40"/>
<dbReference type="KEGG" id="dpp:DICPUDRAFT_98517"/>
<dbReference type="FunCoup" id="F0ZR40">
    <property type="interactions" value="330"/>
</dbReference>
<dbReference type="RefSeq" id="XP_003289884.1">
    <property type="nucleotide sequence ID" value="XM_003289836.1"/>
</dbReference>